<accession>A0A819JHK1</accession>
<protein>
    <recommendedName>
        <fullName evidence="1">EGF-like domain-containing protein</fullName>
    </recommendedName>
</protein>
<name>A0A819JHK1_9BILA</name>
<evidence type="ECO:0000313" key="4">
    <source>
        <dbReference type="Proteomes" id="UP000663844"/>
    </source>
</evidence>
<sequence length="234" mass="27591">MKINSLQYDCLNYHIYYEKSAYQELLDVVDEVIPYCFRPKNYHERLFENSIDLSSQKLSFEQLRLHNIPLLQLLPWSVSIDIAERYEFYLNLKARINVSLTGIDIPAYLVGYFFTLSNKSNPITTIKIQKLTFFQHSVTFYNDLTCFSDEAYICLCTNEHHANCMEFKHDRNFECKLKKYCANEAQCVQDHPTCLSTRICICPECFFGNECQFYAKALGSTLDKILNYEFKQLK</sequence>
<dbReference type="PROSITE" id="PS00022">
    <property type="entry name" value="EGF_1"/>
    <property type="match status" value="1"/>
</dbReference>
<evidence type="ECO:0000313" key="2">
    <source>
        <dbReference type="EMBL" id="CAF0856397.1"/>
    </source>
</evidence>
<reference evidence="3" key="1">
    <citation type="submission" date="2021-02" db="EMBL/GenBank/DDBJ databases">
        <authorList>
            <person name="Nowell W R."/>
        </authorList>
    </citation>
    <scope>NUCLEOTIDE SEQUENCE</scope>
</reference>
<dbReference type="Proteomes" id="UP000663844">
    <property type="component" value="Unassembled WGS sequence"/>
</dbReference>
<dbReference type="EMBL" id="CAJNOG010000055">
    <property type="protein sequence ID" value="CAF0856397.1"/>
    <property type="molecule type" value="Genomic_DNA"/>
</dbReference>
<feature type="domain" description="EGF-like" evidence="1">
    <location>
        <begin position="200"/>
        <end position="211"/>
    </location>
</feature>
<gene>
    <name evidence="2" type="ORF">JYZ213_LOCUS8186</name>
    <name evidence="3" type="ORF">OXD698_LOCUS25741</name>
</gene>
<dbReference type="InterPro" id="IPR000742">
    <property type="entry name" value="EGF"/>
</dbReference>
<evidence type="ECO:0000313" key="3">
    <source>
        <dbReference type="EMBL" id="CAF3933955.1"/>
    </source>
</evidence>
<proteinExistence type="predicted"/>
<evidence type="ECO:0000259" key="1">
    <source>
        <dbReference type="PROSITE" id="PS00022"/>
    </source>
</evidence>
<dbReference type="AlphaFoldDB" id="A0A819JHK1"/>
<organism evidence="3 4">
    <name type="scientific">Adineta steineri</name>
    <dbReference type="NCBI Taxonomy" id="433720"/>
    <lineage>
        <taxon>Eukaryota</taxon>
        <taxon>Metazoa</taxon>
        <taxon>Spiralia</taxon>
        <taxon>Gnathifera</taxon>
        <taxon>Rotifera</taxon>
        <taxon>Eurotatoria</taxon>
        <taxon>Bdelloidea</taxon>
        <taxon>Adinetida</taxon>
        <taxon>Adinetidae</taxon>
        <taxon>Adineta</taxon>
    </lineage>
</organism>
<dbReference type="EMBL" id="CAJOAZ010002491">
    <property type="protein sequence ID" value="CAF3933955.1"/>
    <property type="molecule type" value="Genomic_DNA"/>
</dbReference>
<comment type="caution">
    <text evidence="3">The sequence shown here is derived from an EMBL/GenBank/DDBJ whole genome shotgun (WGS) entry which is preliminary data.</text>
</comment>
<dbReference type="Proteomes" id="UP000663845">
    <property type="component" value="Unassembled WGS sequence"/>
</dbReference>